<evidence type="ECO:0000313" key="2">
    <source>
        <dbReference type="EMBL" id="MFF3573881.1"/>
    </source>
</evidence>
<comment type="caution">
    <text evidence="2">The sequence shown here is derived from an EMBL/GenBank/DDBJ whole genome shotgun (WGS) entry which is preliminary data.</text>
</comment>
<organism evidence="2 3">
    <name type="scientific">Nocardia jiangxiensis</name>
    <dbReference type="NCBI Taxonomy" id="282685"/>
    <lineage>
        <taxon>Bacteria</taxon>
        <taxon>Bacillati</taxon>
        <taxon>Actinomycetota</taxon>
        <taxon>Actinomycetes</taxon>
        <taxon>Mycobacteriales</taxon>
        <taxon>Nocardiaceae</taxon>
        <taxon>Nocardia</taxon>
    </lineage>
</organism>
<dbReference type="InterPro" id="IPR000835">
    <property type="entry name" value="HTH_MarR-typ"/>
</dbReference>
<reference evidence="2 3" key="1">
    <citation type="submission" date="2024-10" db="EMBL/GenBank/DDBJ databases">
        <title>The Natural Products Discovery Center: Release of the First 8490 Sequenced Strains for Exploring Actinobacteria Biosynthetic Diversity.</title>
        <authorList>
            <person name="Kalkreuter E."/>
            <person name="Kautsar S.A."/>
            <person name="Yang D."/>
            <person name="Bader C.D."/>
            <person name="Teijaro C.N."/>
            <person name="Fluegel L."/>
            <person name="Davis C.M."/>
            <person name="Simpson J.R."/>
            <person name="Lauterbach L."/>
            <person name="Steele A.D."/>
            <person name="Gui C."/>
            <person name="Meng S."/>
            <person name="Li G."/>
            <person name="Viehrig K."/>
            <person name="Ye F."/>
            <person name="Su P."/>
            <person name="Kiefer A.F."/>
            <person name="Nichols A."/>
            <person name="Cepeda A.J."/>
            <person name="Yan W."/>
            <person name="Fan B."/>
            <person name="Jiang Y."/>
            <person name="Adhikari A."/>
            <person name="Zheng C.-J."/>
            <person name="Schuster L."/>
            <person name="Cowan T.M."/>
            <person name="Smanski M.J."/>
            <person name="Chevrette M.G."/>
            <person name="De Carvalho L.P.S."/>
            <person name="Shen B."/>
        </authorList>
    </citation>
    <scope>NUCLEOTIDE SEQUENCE [LARGE SCALE GENOMIC DNA]</scope>
    <source>
        <strain evidence="2 3">NPDC002593</strain>
    </source>
</reference>
<sequence>MEPRTRAGSPAIPHQLRRATQAFTSIWQRNVPDLTPPQYAVLYALSEHGEMDQSALGELASIDRSTLTPLLDRLEGRGLIAKTIDPGNRRRRLSALTEAGRQKFAETLDRTVAIQRWVDDTLGAEGAQQLYVLLRSLGDAISSD</sequence>
<dbReference type="InterPro" id="IPR039422">
    <property type="entry name" value="MarR/SlyA-like"/>
</dbReference>
<gene>
    <name evidence="2" type="ORF">ACFYXQ_39645</name>
</gene>
<dbReference type="Proteomes" id="UP001601992">
    <property type="component" value="Unassembled WGS sequence"/>
</dbReference>
<evidence type="ECO:0000259" key="1">
    <source>
        <dbReference type="PROSITE" id="PS50995"/>
    </source>
</evidence>
<proteinExistence type="predicted"/>
<dbReference type="EMBL" id="JBIAQY010000022">
    <property type="protein sequence ID" value="MFF3573881.1"/>
    <property type="molecule type" value="Genomic_DNA"/>
</dbReference>
<dbReference type="Gene3D" id="1.10.10.10">
    <property type="entry name" value="Winged helix-like DNA-binding domain superfamily/Winged helix DNA-binding domain"/>
    <property type="match status" value="1"/>
</dbReference>
<dbReference type="PANTHER" id="PTHR33164:SF95">
    <property type="entry name" value="TRANSCRIPTIONAL REGULATOR"/>
    <property type="match status" value="1"/>
</dbReference>
<dbReference type="Pfam" id="PF01047">
    <property type="entry name" value="MarR"/>
    <property type="match status" value="1"/>
</dbReference>
<accession>A0ABW6SC44</accession>
<keyword evidence="3" id="KW-1185">Reference proteome</keyword>
<dbReference type="InterPro" id="IPR036390">
    <property type="entry name" value="WH_DNA-bd_sf"/>
</dbReference>
<name>A0ABW6SC44_9NOCA</name>
<dbReference type="PRINTS" id="PR00598">
    <property type="entry name" value="HTHMARR"/>
</dbReference>
<feature type="domain" description="HTH marR-type" evidence="1">
    <location>
        <begin position="9"/>
        <end position="139"/>
    </location>
</feature>
<protein>
    <submittedName>
        <fullName evidence="2">MarR family winged helix-turn-helix transcriptional regulator</fullName>
    </submittedName>
</protein>
<dbReference type="PROSITE" id="PS50995">
    <property type="entry name" value="HTH_MARR_2"/>
    <property type="match status" value="1"/>
</dbReference>
<dbReference type="SUPFAM" id="SSF46785">
    <property type="entry name" value="Winged helix' DNA-binding domain"/>
    <property type="match status" value="1"/>
</dbReference>
<evidence type="ECO:0000313" key="3">
    <source>
        <dbReference type="Proteomes" id="UP001601992"/>
    </source>
</evidence>
<dbReference type="InterPro" id="IPR036388">
    <property type="entry name" value="WH-like_DNA-bd_sf"/>
</dbReference>
<dbReference type="PANTHER" id="PTHR33164">
    <property type="entry name" value="TRANSCRIPTIONAL REGULATOR, MARR FAMILY"/>
    <property type="match status" value="1"/>
</dbReference>
<dbReference type="SMART" id="SM00347">
    <property type="entry name" value="HTH_MARR"/>
    <property type="match status" value="1"/>
</dbReference>
<dbReference type="RefSeq" id="WP_040830632.1">
    <property type="nucleotide sequence ID" value="NZ_JBIAQY010000022.1"/>
</dbReference>